<dbReference type="InterPro" id="IPR050682">
    <property type="entry name" value="ModA/WtpA"/>
</dbReference>
<feature type="signal peptide" evidence="7">
    <location>
        <begin position="1"/>
        <end position="25"/>
    </location>
</feature>
<dbReference type="Gene3D" id="3.40.190.10">
    <property type="entry name" value="Periplasmic binding protein-like II"/>
    <property type="match status" value="2"/>
</dbReference>
<dbReference type="GO" id="GO:0030973">
    <property type="term" value="F:molybdate ion binding"/>
    <property type="evidence" value="ECO:0007669"/>
    <property type="project" value="TreeGrafter"/>
</dbReference>
<dbReference type="PANTHER" id="PTHR30632:SF17">
    <property type="entry name" value="MOLYBDATE-BINDING PROTEIN MODA"/>
    <property type="match status" value="1"/>
</dbReference>
<feature type="binding site" evidence="6">
    <location>
        <position position="193"/>
    </location>
    <ligand>
        <name>molybdate</name>
        <dbReference type="ChEBI" id="CHEBI:36264"/>
    </ligand>
</feature>
<keyword evidence="3 6" id="KW-0479">Metal-binding</keyword>
<evidence type="ECO:0000313" key="8">
    <source>
        <dbReference type="EMBL" id="PZQ09753.1"/>
    </source>
</evidence>
<dbReference type="GO" id="GO:0015689">
    <property type="term" value="P:molybdate ion transport"/>
    <property type="evidence" value="ECO:0007669"/>
    <property type="project" value="InterPro"/>
</dbReference>
<dbReference type="GO" id="GO:1901359">
    <property type="term" value="F:tungstate binding"/>
    <property type="evidence" value="ECO:0007669"/>
    <property type="project" value="UniProtKB-ARBA"/>
</dbReference>
<feature type="binding site" evidence="6">
    <location>
        <position position="62"/>
    </location>
    <ligand>
        <name>molybdate</name>
        <dbReference type="ChEBI" id="CHEBI:36264"/>
    </ligand>
</feature>
<keyword evidence="2 6" id="KW-0500">Molybdenum</keyword>
<evidence type="ECO:0000256" key="7">
    <source>
        <dbReference type="SAM" id="SignalP"/>
    </source>
</evidence>
<comment type="similarity">
    <text evidence="1">Belongs to the bacterial solute-binding protein ModA family.</text>
</comment>
<gene>
    <name evidence="8" type="ORF">DI564_17280</name>
</gene>
<dbReference type="FunFam" id="3.40.190.10:FF:000035">
    <property type="entry name" value="Molybdate ABC transporter substrate-binding protein"/>
    <property type="match status" value="1"/>
</dbReference>
<evidence type="ECO:0000256" key="5">
    <source>
        <dbReference type="ARBA" id="ARBA00062515"/>
    </source>
</evidence>
<organism evidence="8 9">
    <name type="scientific">Rhodanobacter denitrificans</name>
    <dbReference type="NCBI Taxonomy" id="666685"/>
    <lineage>
        <taxon>Bacteria</taxon>
        <taxon>Pseudomonadati</taxon>
        <taxon>Pseudomonadota</taxon>
        <taxon>Gammaproteobacteria</taxon>
        <taxon>Lysobacterales</taxon>
        <taxon>Rhodanobacteraceae</taxon>
        <taxon>Rhodanobacter</taxon>
    </lineage>
</organism>
<evidence type="ECO:0000256" key="4">
    <source>
        <dbReference type="ARBA" id="ARBA00022729"/>
    </source>
</evidence>
<comment type="caution">
    <text evidence="8">The sequence shown here is derived from an EMBL/GenBank/DDBJ whole genome shotgun (WGS) entry which is preliminary data.</text>
</comment>
<proteinExistence type="inferred from homology"/>
<dbReference type="PANTHER" id="PTHR30632">
    <property type="entry name" value="MOLYBDATE-BINDING PERIPLASMIC PROTEIN"/>
    <property type="match status" value="1"/>
</dbReference>
<evidence type="ECO:0000256" key="1">
    <source>
        <dbReference type="ARBA" id="ARBA00009175"/>
    </source>
</evidence>
<dbReference type="GO" id="GO:0030288">
    <property type="term" value="C:outer membrane-bounded periplasmic space"/>
    <property type="evidence" value="ECO:0007669"/>
    <property type="project" value="TreeGrafter"/>
</dbReference>
<feature type="chain" id="PRO_5016012631" evidence="7">
    <location>
        <begin position="26"/>
        <end position="270"/>
    </location>
</feature>
<dbReference type="Pfam" id="PF13531">
    <property type="entry name" value="SBP_bac_11"/>
    <property type="match status" value="1"/>
</dbReference>
<dbReference type="EMBL" id="QFPO01000025">
    <property type="protein sequence ID" value="PZQ09753.1"/>
    <property type="molecule type" value="Genomic_DNA"/>
</dbReference>
<dbReference type="PIRSF" id="PIRSF004846">
    <property type="entry name" value="ModA"/>
    <property type="match status" value="1"/>
</dbReference>
<evidence type="ECO:0000256" key="6">
    <source>
        <dbReference type="PIRSR" id="PIRSR004846-1"/>
    </source>
</evidence>
<evidence type="ECO:0000256" key="3">
    <source>
        <dbReference type="ARBA" id="ARBA00022723"/>
    </source>
</evidence>
<dbReference type="NCBIfam" id="NF007958">
    <property type="entry name" value="PRK10677.1"/>
    <property type="match status" value="1"/>
</dbReference>
<sequence length="270" mass="27347">MPPALSWLRASMLALALLPAAPLRAAEVLVFAAASLKPALDAIVAGPDAQAIGTIKLSYAASSQLARQIEHGAPAALFISADQDWMDYVEARGAVAAGTRANLLGNALVLVAPAASDARVAIAPGVDLVGALGADGRLAIGEPNSVPAGKYAKAALSALGVWDSVSRRVVAAESVRAALAFVARGEAPLGIVYRSDAVSEPAVRVVDTFPASTHPPIVYPLAVLESGDGAPARAFAALLRGPAAQAVFERYGFGSADAQTATPIATQTVR</sequence>
<dbReference type="AlphaFoldDB" id="A0A2W5LXG4"/>
<feature type="binding site" evidence="6">
    <location>
        <position position="175"/>
    </location>
    <ligand>
        <name>molybdate</name>
        <dbReference type="ChEBI" id="CHEBI:36264"/>
    </ligand>
</feature>
<dbReference type="InterPro" id="IPR005950">
    <property type="entry name" value="ModA"/>
</dbReference>
<name>A0A2W5LXG4_9GAMM</name>
<feature type="binding site" evidence="6">
    <location>
        <position position="148"/>
    </location>
    <ligand>
        <name>molybdate</name>
        <dbReference type="ChEBI" id="CHEBI:36264"/>
    </ligand>
</feature>
<evidence type="ECO:0000256" key="2">
    <source>
        <dbReference type="ARBA" id="ARBA00022505"/>
    </source>
</evidence>
<accession>A0A2W5LXG4</accession>
<protein>
    <submittedName>
        <fullName evidence="8">Molybdate ABC transporter substrate-binding protein</fullName>
    </submittedName>
</protein>
<keyword evidence="4 7" id="KW-0732">Signal</keyword>
<dbReference type="GO" id="GO:0046872">
    <property type="term" value="F:metal ion binding"/>
    <property type="evidence" value="ECO:0007669"/>
    <property type="project" value="UniProtKB-KW"/>
</dbReference>
<dbReference type="SUPFAM" id="SSF53850">
    <property type="entry name" value="Periplasmic binding protein-like II"/>
    <property type="match status" value="1"/>
</dbReference>
<evidence type="ECO:0000313" key="9">
    <source>
        <dbReference type="Proteomes" id="UP000249046"/>
    </source>
</evidence>
<dbReference type="Proteomes" id="UP000249046">
    <property type="component" value="Unassembled WGS sequence"/>
</dbReference>
<dbReference type="NCBIfam" id="TIGR01256">
    <property type="entry name" value="modA"/>
    <property type="match status" value="1"/>
</dbReference>
<comment type="subunit">
    <text evidence="5">The complex is composed of two ATP-binding proteins (ModC), two transmembrane proteins (ModB) and a solute-binding protein (ModA).</text>
</comment>
<reference evidence="8 9" key="1">
    <citation type="submission" date="2017-08" db="EMBL/GenBank/DDBJ databases">
        <title>Infants hospitalized years apart are colonized by the same room-sourced microbial strains.</title>
        <authorList>
            <person name="Brooks B."/>
            <person name="Olm M.R."/>
            <person name="Firek B.A."/>
            <person name="Baker R."/>
            <person name="Thomas B.C."/>
            <person name="Morowitz M.J."/>
            <person name="Banfield J.F."/>
        </authorList>
    </citation>
    <scope>NUCLEOTIDE SEQUENCE [LARGE SCALE GENOMIC DNA]</scope>
    <source>
        <strain evidence="8">S2_005_003_R2_42</strain>
    </source>
</reference>
<feature type="binding site" evidence="6">
    <location>
        <position position="35"/>
    </location>
    <ligand>
        <name>molybdate</name>
        <dbReference type="ChEBI" id="CHEBI:36264"/>
    </ligand>
</feature>